<accession>A0A2J8A4P5</accession>
<dbReference type="AlphaFoldDB" id="A0A2J8A4P5"/>
<protein>
    <submittedName>
        <fullName evidence="1">Uncharacterized protein</fullName>
    </submittedName>
</protein>
<reference evidence="1 2" key="1">
    <citation type="journal article" date="2017" name="Mol. Biol. Evol.">
        <title>The 4-celled Tetrabaena socialis nuclear genome reveals the essential components for genetic control of cell number at the origin of multicellularity in the volvocine lineage.</title>
        <authorList>
            <person name="Featherston J."/>
            <person name="Arakaki Y."/>
            <person name="Hanschen E.R."/>
            <person name="Ferris P.J."/>
            <person name="Michod R.E."/>
            <person name="Olson B.J.S.C."/>
            <person name="Nozaki H."/>
            <person name="Durand P.M."/>
        </authorList>
    </citation>
    <scope>NUCLEOTIDE SEQUENCE [LARGE SCALE GENOMIC DNA]</scope>
    <source>
        <strain evidence="1 2">NIES-571</strain>
    </source>
</reference>
<sequence length="105" mass="11162">MNACDLFAPLPAPGLAYVQARSTPHPPSRIDEAASLSRGVTNGAKGRVCMRLGQGGRSLPRAFRLPFGPEILTAPGAPNPIPGPAWHCRSRRSSHVDCIGRRPLT</sequence>
<comment type="caution">
    <text evidence="1">The sequence shown here is derived from an EMBL/GenBank/DDBJ whole genome shotgun (WGS) entry which is preliminary data.</text>
</comment>
<evidence type="ECO:0000313" key="2">
    <source>
        <dbReference type="Proteomes" id="UP000236333"/>
    </source>
</evidence>
<keyword evidence="2" id="KW-1185">Reference proteome</keyword>
<proteinExistence type="predicted"/>
<evidence type="ECO:0000313" key="1">
    <source>
        <dbReference type="EMBL" id="PNH07490.1"/>
    </source>
</evidence>
<dbReference type="EMBL" id="PGGS01000177">
    <property type="protein sequence ID" value="PNH07490.1"/>
    <property type="molecule type" value="Genomic_DNA"/>
</dbReference>
<name>A0A2J8A4P5_9CHLO</name>
<gene>
    <name evidence="1" type="ORF">TSOC_006054</name>
</gene>
<dbReference type="Proteomes" id="UP000236333">
    <property type="component" value="Unassembled WGS sequence"/>
</dbReference>
<organism evidence="1 2">
    <name type="scientific">Tetrabaena socialis</name>
    <dbReference type="NCBI Taxonomy" id="47790"/>
    <lineage>
        <taxon>Eukaryota</taxon>
        <taxon>Viridiplantae</taxon>
        <taxon>Chlorophyta</taxon>
        <taxon>core chlorophytes</taxon>
        <taxon>Chlorophyceae</taxon>
        <taxon>CS clade</taxon>
        <taxon>Chlamydomonadales</taxon>
        <taxon>Tetrabaenaceae</taxon>
        <taxon>Tetrabaena</taxon>
    </lineage>
</organism>